<organism evidence="12 13">
    <name type="scientific">Peptostreptococcus equinus</name>
    <dbReference type="NCBI Taxonomy" id="3003601"/>
    <lineage>
        <taxon>Bacteria</taxon>
        <taxon>Bacillati</taxon>
        <taxon>Bacillota</taxon>
        <taxon>Clostridia</taxon>
        <taxon>Peptostreptococcales</taxon>
        <taxon>Peptostreptococcaceae</taxon>
        <taxon>Peptostreptococcus</taxon>
    </lineage>
</organism>
<dbReference type="CDD" id="cd02612">
    <property type="entry name" value="HAD_PGPPase"/>
    <property type="match status" value="1"/>
</dbReference>
<protein>
    <recommendedName>
        <fullName evidence="4">phosphoserine phosphatase</fullName>
        <ecNumber evidence="4">3.1.3.3</ecNumber>
    </recommendedName>
</protein>
<evidence type="ECO:0000256" key="9">
    <source>
        <dbReference type="ARBA" id="ARBA00023299"/>
    </source>
</evidence>
<dbReference type="InterPro" id="IPR036412">
    <property type="entry name" value="HAD-like_sf"/>
</dbReference>
<evidence type="ECO:0000313" key="13">
    <source>
        <dbReference type="Proteomes" id="UP001164187"/>
    </source>
</evidence>
<dbReference type="Pfam" id="PF12710">
    <property type="entry name" value="HAD"/>
    <property type="match status" value="1"/>
</dbReference>
<evidence type="ECO:0000256" key="10">
    <source>
        <dbReference type="ARBA" id="ARBA00048138"/>
    </source>
</evidence>
<evidence type="ECO:0000256" key="4">
    <source>
        <dbReference type="ARBA" id="ARBA00012640"/>
    </source>
</evidence>
<dbReference type="EMBL" id="CP114052">
    <property type="protein sequence ID" value="WAW14469.1"/>
    <property type="molecule type" value="Genomic_DNA"/>
</dbReference>
<evidence type="ECO:0000256" key="5">
    <source>
        <dbReference type="ARBA" id="ARBA00022605"/>
    </source>
</evidence>
<dbReference type="Proteomes" id="UP001164187">
    <property type="component" value="Chromosome"/>
</dbReference>
<reference evidence="12" key="1">
    <citation type="submission" date="2022-12" db="EMBL/GenBank/DDBJ databases">
        <title>Peptostreptococcus.</title>
        <authorList>
            <person name="Lee S.H."/>
        </authorList>
    </citation>
    <scope>NUCLEOTIDE SEQUENCE</scope>
    <source>
        <strain evidence="12">CBA3647</strain>
    </source>
</reference>
<keyword evidence="9" id="KW-0718">Serine biosynthesis</keyword>
<keyword evidence="6" id="KW-0479">Metal-binding</keyword>
<dbReference type="Gene3D" id="3.40.50.1000">
    <property type="entry name" value="HAD superfamily/HAD-like"/>
    <property type="match status" value="1"/>
</dbReference>
<name>A0ABY7JM89_9FIRM</name>
<keyword evidence="13" id="KW-1185">Reference proteome</keyword>
<evidence type="ECO:0000256" key="2">
    <source>
        <dbReference type="ARBA" id="ARBA00005135"/>
    </source>
</evidence>
<keyword evidence="7 12" id="KW-0378">Hydrolase</keyword>
<proteinExistence type="inferred from homology"/>
<keyword evidence="8" id="KW-0460">Magnesium</keyword>
<evidence type="ECO:0000256" key="11">
    <source>
        <dbReference type="ARBA" id="ARBA00048523"/>
    </source>
</evidence>
<sequence>MGKIAAFFDIDGTLYRDSLLIEHFKKLIKYDLINERKWSEHLETTYRNWEKRQGNYDDYLHEISDQYVEAIKGLSYNDLNFSCDQVIKLKADRVYKYTRSRIKWHQDRNHIVIFISGSPDYLVQRMADKYNVSDNIGSTYIVANGRITGDVIPMWDAESKNKAMDKFIEKYDIDMENSYAYGDTNGDVSMLSRVKYPVAINPTRELLTHLYNDEILRKKAQIVVERKDVIYDLRADVLHMENIERSDY</sequence>
<dbReference type="NCBIfam" id="TIGR01490">
    <property type="entry name" value="HAD-SF-IB-hyp1"/>
    <property type="match status" value="1"/>
</dbReference>
<dbReference type="PANTHER" id="PTHR43344:SF2">
    <property type="entry name" value="PHOSPHOSERINE PHOSPHATASE"/>
    <property type="match status" value="1"/>
</dbReference>
<dbReference type="EC" id="3.1.3.3" evidence="4"/>
<evidence type="ECO:0000256" key="6">
    <source>
        <dbReference type="ARBA" id="ARBA00022723"/>
    </source>
</evidence>
<comment type="catalytic activity">
    <reaction evidence="10">
        <text>O-phospho-L-serine + H2O = L-serine + phosphate</text>
        <dbReference type="Rhea" id="RHEA:21208"/>
        <dbReference type="ChEBI" id="CHEBI:15377"/>
        <dbReference type="ChEBI" id="CHEBI:33384"/>
        <dbReference type="ChEBI" id="CHEBI:43474"/>
        <dbReference type="ChEBI" id="CHEBI:57524"/>
        <dbReference type="EC" id="3.1.3.3"/>
    </reaction>
</comment>
<comment type="cofactor">
    <cofactor evidence="1">
        <name>Mg(2+)</name>
        <dbReference type="ChEBI" id="CHEBI:18420"/>
    </cofactor>
</comment>
<dbReference type="NCBIfam" id="TIGR01488">
    <property type="entry name" value="HAD-SF-IB"/>
    <property type="match status" value="1"/>
</dbReference>
<dbReference type="SUPFAM" id="SSF56784">
    <property type="entry name" value="HAD-like"/>
    <property type="match status" value="1"/>
</dbReference>
<dbReference type="InterPro" id="IPR050582">
    <property type="entry name" value="HAD-like_SerB"/>
</dbReference>
<comment type="catalytic activity">
    <reaction evidence="11">
        <text>O-phospho-D-serine + H2O = D-serine + phosphate</text>
        <dbReference type="Rhea" id="RHEA:24873"/>
        <dbReference type="ChEBI" id="CHEBI:15377"/>
        <dbReference type="ChEBI" id="CHEBI:35247"/>
        <dbReference type="ChEBI" id="CHEBI:43474"/>
        <dbReference type="ChEBI" id="CHEBI:58680"/>
        <dbReference type="EC" id="3.1.3.3"/>
    </reaction>
</comment>
<evidence type="ECO:0000256" key="8">
    <source>
        <dbReference type="ARBA" id="ARBA00022842"/>
    </source>
</evidence>
<evidence type="ECO:0000256" key="3">
    <source>
        <dbReference type="ARBA" id="ARBA00009184"/>
    </source>
</evidence>
<evidence type="ECO:0000256" key="1">
    <source>
        <dbReference type="ARBA" id="ARBA00001946"/>
    </source>
</evidence>
<dbReference type="InterPro" id="IPR023214">
    <property type="entry name" value="HAD_sf"/>
</dbReference>
<comment type="pathway">
    <text evidence="2">Amino-acid biosynthesis; L-serine biosynthesis; L-serine from 3-phospho-D-glycerate: step 3/3.</text>
</comment>
<dbReference type="InterPro" id="IPR006385">
    <property type="entry name" value="HAD_hydro_SerB1"/>
</dbReference>
<dbReference type="RefSeq" id="WP_269311148.1">
    <property type="nucleotide sequence ID" value="NZ_CP114052.1"/>
</dbReference>
<evidence type="ECO:0000313" key="12">
    <source>
        <dbReference type="EMBL" id="WAW14469.1"/>
    </source>
</evidence>
<dbReference type="Gene3D" id="1.20.1440.100">
    <property type="entry name" value="SG protein - dephosphorylation function"/>
    <property type="match status" value="1"/>
</dbReference>
<keyword evidence="5" id="KW-0028">Amino-acid biosynthesis</keyword>
<evidence type="ECO:0000256" key="7">
    <source>
        <dbReference type="ARBA" id="ARBA00022801"/>
    </source>
</evidence>
<comment type="similarity">
    <text evidence="3">Belongs to the HAD-like hydrolase superfamily. SerB family.</text>
</comment>
<gene>
    <name evidence="12" type="ORF">O0R46_07660</name>
</gene>
<accession>A0ABY7JM89</accession>
<dbReference type="GO" id="GO:0016787">
    <property type="term" value="F:hydrolase activity"/>
    <property type="evidence" value="ECO:0007669"/>
    <property type="project" value="UniProtKB-KW"/>
</dbReference>
<dbReference type="PANTHER" id="PTHR43344">
    <property type="entry name" value="PHOSPHOSERINE PHOSPHATASE"/>
    <property type="match status" value="1"/>
</dbReference>